<keyword evidence="6 7" id="KW-0472">Membrane</keyword>
<feature type="transmembrane region" description="Helical" evidence="7">
    <location>
        <begin position="24"/>
        <end position="42"/>
    </location>
</feature>
<evidence type="ECO:0000259" key="8">
    <source>
        <dbReference type="Pfam" id="PF03600"/>
    </source>
</evidence>
<comment type="subcellular location">
    <subcellularLocation>
        <location evidence="1">Membrane</location>
        <topology evidence="1">Multi-pass membrane protein</topology>
    </subcellularLocation>
</comment>
<evidence type="ECO:0000256" key="1">
    <source>
        <dbReference type="ARBA" id="ARBA00004141"/>
    </source>
</evidence>
<accession>A0A1M7Z286</accession>
<evidence type="ECO:0000256" key="7">
    <source>
        <dbReference type="SAM" id="Phobius"/>
    </source>
</evidence>
<evidence type="ECO:0000256" key="6">
    <source>
        <dbReference type="ARBA" id="ARBA00023136"/>
    </source>
</evidence>
<dbReference type="InterPro" id="IPR004680">
    <property type="entry name" value="Cit_transptr-like_dom"/>
</dbReference>
<feature type="transmembrane region" description="Helical" evidence="7">
    <location>
        <begin position="231"/>
        <end position="252"/>
    </location>
</feature>
<dbReference type="InterPro" id="IPR051679">
    <property type="entry name" value="DASS-Related_Transporters"/>
</dbReference>
<feature type="domain" description="Citrate transporter-like" evidence="8">
    <location>
        <begin position="61"/>
        <end position="416"/>
    </location>
</feature>
<feature type="transmembrane region" description="Helical" evidence="7">
    <location>
        <begin position="330"/>
        <end position="354"/>
    </location>
</feature>
<evidence type="ECO:0000313" key="10">
    <source>
        <dbReference type="Proteomes" id="UP000184600"/>
    </source>
</evidence>
<feature type="transmembrane region" description="Helical" evidence="7">
    <location>
        <begin position="100"/>
        <end position="118"/>
    </location>
</feature>
<dbReference type="GO" id="GO:0055085">
    <property type="term" value="P:transmembrane transport"/>
    <property type="evidence" value="ECO:0007669"/>
    <property type="project" value="InterPro"/>
</dbReference>
<gene>
    <name evidence="9" type="primary">ybhI</name>
    <name evidence="9" type="ORF">VQ7734_04789</name>
</gene>
<dbReference type="Pfam" id="PF03600">
    <property type="entry name" value="CitMHS"/>
    <property type="match status" value="1"/>
</dbReference>
<dbReference type="PANTHER" id="PTHR43652">
    <property type="entry name" value="BASIC AMINO ACID ANTIPORTER YFCC-RELATED"/>
    <property type="match status" value="1"/>
</dbReference>
<dbReference type="AlphaFoldDB" id="A0A1M7Z286"/>
<proteinExistence type="predicted"/>
<evidence type="ECO:0000256" key="5">
    <source>
        <dbReference type="ARBA" id="ARBA00022989"/>
    </source>
</evidence>
<evidence type="ECO:0000256" key="3">
    <source>
        <dbReference type="ARBA" id="ARBA00022692"/>
    </source>
</evidence>
<feature type="transmembrane region" description="Helical" evidence="7">
    <location>
        <begin position="138"/>
        <end position="171"/>
    </location>
</feature>
<protein>
    <submittedName>
        <fullName evidence="9">Inner membrane protein YbhI</fullName>
    </submittedName>
</protein>
<keyword evidence="2" id="KW-0813">Transport</keyword>
<dbReference type="Proteomes" id="UP000184600">
    <property type="component" value="Unassembled WGS sequence"/>
</dbReference>
<feature type="transmembrane region" description="Helical" evidence="7">
    <location>
        <begin position="300"/>
        <end position="318"/>
    </location>
</feature>
<keyword evidence="4" id="KW-0677">Repeat</keyword>
<dbReference type="EMBL" id="FRFG01000089">
    <property type="protein sequence ID" value="SHO59013.1"/>
    <property type="molecule type" value="Genomic_DNA"/>
</dbReference>
<dbReference type="PANTHER" id="PTHR43652:SF2">
    <property type="entry name" value="BASIC AMINO ACID ANTIPORTER YFCC-RELATED"/>
    <property type="match status" value="1"/>
</dbReference>
<dbReference type="RefSeq" id="WP_073586444.1">
    <property type="nucleotide sequence ID" value="NZ_AP024897.1"/>
</dbReference>
<keyword evidence="10" id="KW-1185">Reference proteome</keyword>
<dbReference type="OrthoDB" id="5460483at2"/>
<evidence type="ECO:0000313" key="9">
    <source>
        <dbReference type="EMBL" id="SHO59013.1"/>
    </source>
</evidence>
<dbReference type="STRING" id="1117707.VQ7734_04789"/>
<feature type="transmembrane region" description="Helical" evidence="7">
    <location>
        <begin position="374"/>
        <end position="395"/>
    </location>
</feature>
<evidence type="ECO:0000256" key="2">
    <source>
        <dbReference type="ARBA" id="ARBA00022448"/>
    </source>
</evidence>
<evidence type="ECO:0000256" key="4">
    <source>
        <dbReference type="ARBA" id="ARBA00022737"/>
    </source>
</evidence>
<feature type="transmembrane region" description="Helical" evidence="7">
    <location>
        <begin position="183"/>
        <end position="202"/>
    </location>
</feature>
<keyword evidence="5 7" id="KW-1133">Transmembrane helix</keyword>
<feature type="transmembrane region" description="Helical" evidence="7">
    <location>
        <begin position="446"/>
        <end position="470"/>
    </location>
</feature>
<name>A0A1M7Z286_9VIBR</name>
<dbReference type="GO" id="GO:0005886">
    <property type="term" value="C:plasma membrane"/>
    <property type="evidence" value="ECO:0007669"/>
    <property type="project" value="TreeGrafter"/>
</dbReference>
<reference evidence="10" key="1">
    <citation type="submission" date="2016-12" db="EMBL/GenBank/DDBJ databases">
        <authorList>
            <person name="Rodrigo-Torres L."/>
            <person name="Arahal R.D."/>
            <person name="Lucena T."/>
        </authorList>
    </citation>
    <scope>NUCLEOTIDE SEQUENCE [LARGE SCALE GENOMIC DNA]</scope>
</reference>
<feature type="transmembrane region" description="Helical" evidence="7">
    <location>
        <begin position="402"/>
        <end position="426"/>
    </location>
</feature>
<keyword evidence="3 7" id="KW-0812">Transmembrane</keyword>
<organism evidence="9 10">
    <name type="scientific">Vibrio quintilis</name>
    <dbReference type="NCBI Taxonomy" id="1117707"/>
    <lineage>
        <taxon>Bacteria</taxon>
        <taxon>Pseudomonadati</taxon>
        <taxon>Pseudomonadota</taxon>
        <taxon>Gammaproteobacteria</taxon>
        <taxon>Vibrionales</taxon>
        <taxon>Vibrionaceae</taxon>
        <taxon>Vibrio</taxon>
    </lineage>
</organism>
<sequence>MLSSSSSSPAGARWIKQQLSGHPVIQILLVSGLIILAGFILAQFIPVSMAWAAGLTVFCLVCWGTGIVPEYWPVLVFFLVAIVCHVATPQVVFSGFTSSVFWLFFGGMILGASIRYTGLDKRAAVLITRVMGRSYAGMIAMTVVCGFLLAFIIPSAMGRVVLLLPIVTGLAEHMGYSPGRKGWLGFLLAAFFGTVLPGFTILPANAPNMVLAGTTENLYHFHMSYWDYLKINLPVLGMLKSAVLIVLIVWMFPDKAPAFAPSEQNQRLPLSGPEKKLIAIIGLCLLGWLSDSLHHVSPGWIALAAAVICLLPGAGLTARRCLSEEVNYGSLFFIAGVLGLGAVISASGLGHALVEILSESVGFSPDHDLYNLGALTGMSTLIAFVASPPGLPIVMTPVAEGFAGLTGLSLTAVLMTQVMAFSNIFLPYQSPPLLSAVQMAKIPLGPASKLCFTLFVITLLVLIPLNLLWLHLLGVIH</sequence>